<evidence type="ECO:0000313" key="8">
    <source>
        <dbReference type="EMBL" id="GAW73196.1"/>
    </source>
</evidence>
<feature type="transmembrane region" description="Helical" evidence="6">
    <location>
        <begin position="212"/>
        <end position="233"/>
    </location>
</feature>
<reference evidence="9" key="3">
    <citation type="submission" date="2019-02" db="EMBL/GenBank/DDBJ databases">
        <authorList>
            <person name="Buron G."/>
            <person name="Chaylann A."/>
            <person name="Dolejs I."/>
            <person name="Forster J."/>
            <person name="Miks M.H."/>
        </authorList>
    </citation>
    <scope>NUCLEOTIDE SEQUENCE</scope>
    <source>
        <strain evidence="9">DSM 10551</strain>
    </source>
</reference>
<feature type="transmembrane region" description="Helical" evidence="6">
    <location>
        <begin position="267"/>
        <end position="288"/>
    </location>
</feature>
<dbReference type="OrthoDB" id="3180815at2"/>
<evidence type="ECO:0000256" key="5">
    <source>
        <dbReference type="ARBA" id="ARBA00023136"/>
    </source>
</evidence>
<feature type="domain" description="EamA" evidence="7">
    <location>
        <begin position="5"/>
        <end position="138"/>
    </location>
</feature>
<evidence type="ECO:0000256" key="1">
    <source>
        <dbReference type="ARBA" id="ARBA00004127"/>
    </source>
</evidence>
<reference evidence="9 11" key="2">
    <citation type="journal article" date="2019" name="Appl. Microbiol. Biotechnol.">
        <title>Uncovering carbohydrate metabolism through a genotype-phenotype association study of 56 lactic acid bacteria genomes.</title>
        <authorList>
            <person name="Buron-Moles G."/>
            <person name="Chailyan A."/>
            <person name="Dolejs I."/>
            <person name="Forster J."/>
            <person name="Miks M.H."/>
        </authorList>
    </citation>
    <scope>NUCLEOTIDE SEQUENCE [LARGE SCALE GENOMIC DNA]</scope>
    <source>
        <strain evidence="9 11">DSM 10551</strain>
    </source>
</reference>
<dbReference type="GO" id="GO:0016020">
    <property type="term" value="C:membrane"/>
    <property type="evidence" value="ECO:0007669"/>
    <property type="project" value="UniProtKB-SubCell"/>
</dbReference>
<comment type="caution">
    <text evidence="8">The sequence shown here is derived from an EMBL/GenBank/DDBJ whole genome shotgun (WGS) entry which is preliminary data.</text>
</comment>
<feature type="transmembrane region" description="Helical" evidence="6">
    <location>
        <begin position="122"/>
        <end position="142"/>
    </location>
</feature>
<keyword evidence="5 6" id="KW-0472">Membrane</keyword>
<dbReference type="EMBL" id="PUFL01000003">
    <property type="protein sequence ID" value="TDG95097.1"/>
    <property type="molecule type" value="Genomic_DNA"/>
</dbReference>
<evidence type="ECO:0000313" key="10">
    <source>
        <dbReference type="Proteomes" id="UP000214739"/>
    </source>
</evidence>
<evidence type="ECO:0000259" key="7">
    <source>
        <dbReference type="Pfam" id="PF00892"/>
    </source>
</evidence>
<dbReference type="SUPFAM" id="SSF103481">
    <property type="entry name" value="Multidrug resistance efflux transporter EmrE"/>
    <property type="match status" value="2"/>
</dbReference>
<keyword evidence="3 6" id="KW-0812">Transmembrane</keyword>
<keyword evidence="4 6" id="KW-1133">Transmembrane helix</keyword>
<comment type="subcellular location">
    <subcellularLocation>
        <location evidence="1">Endomembrane system</location>
        <topology evidence="1">Multi-pass membrane protein</topology>
    </subcellularLocation>
</comment>
<evidence type="ECO:0000256" key="3">
    <source>
        <dbReference type="ARBA" id="ARBA00022692"/>
    </source>
</evidence>
<dbReference type="Pfam" id="PF00892">
    <property type="entry name" value="EamA"/>
    <property type="match status" value="2"/>
</dbReference>
<feature type="transmembrane region" description="Helical" evidence="6">
    <location>
        <begin position="240"/>
        <end position="261"/>
    </location>
</feature>
<dbReference type="RefSeq" id="WP_057962821.1">
    <property type="nucleotide sequence ID" value="NZ_BAAAXO010000068.1"/>
</dbReference>
<accession>A0A224V7Y2</accession>
<feature type="transmembrane region" description="Helical" evidence="6">
    <location>
        <begin position="67"/>
        <end position="88"/>
    </location>
</feature>
<dbReference type="InterPro" id="IPR000620">
    <property type="entry name" value="EamA_dom"/>
</dbReference>
<protein>
    <submittedName>
        <fullName evidence="8">Drug/metabolite transporter permease</fullName>
    </submittedName>
</protein>
<feature type="transmembrane region" description="Helical" evidence="6">
    <location>
        <begin position="185"/>
        <end position="206"/>
    </location>
</feature>
<organism evidence="8 10">
    <name type="scientific">Lentilactobacillus parakefiri</name>
    <dbReference type="NCBI Taxonomy" id="152332"/>
    <lineage>
        <taxon>Bacteria</taxon>
        <taxon>Bacillati</taxon>
        <taxon>Bacillota</taxon>
        <taxon>Bacilli</taxon>
        <taxon>Lactobacillales</taxon>
        <taxon>Lactobacillaceae</taxon>
        <taxon>Lentilactobacillus</taxon>
    </lineage>
</organism>
<feature type="domain" description="EamA" evidence="7">
    <location>
        <begin position="151"/>
        <end position="284"/>
    </location>
</feature>
<evidence type="ECO:0000256" key="6">
    <source>
        <dbReference type="SAM" id="Phobius"/>
    </source>
</evidence>
<dbReference type="EMBL" id="BDGB01000150">
    <property type="protein sequence ID" value="GAW73196.1"/>
    <property type="molecule type" value="Genomic_DNA"/>
</dbReference>
<feature type="transmembrane region" description="Helical" evidence="6">
    <location>
        <begin position="33"/>
        <end position="55"/>
    </location>
</feature>
<feature type="transmembrane region" description="Helical" evidence="6">
    <location>
        <begin position="94"/>
        <end position="115"/>
    </location>
</feature>
<evidence type="ECO:0000256" key="4">
    <source>
        <dbReference type="ARBA" id="ARBA00022989"/>
    </source>
</evidence>
<comment type="similarity">
    <text evidence="2">Belongs to the EamA transporter family.</text>
</comment>
<keyword evidence="11" id="KW-1185">Reference proteome</keyword>
<dbReference type="InterPro" id="IPR037185">
    <property type="entry name" value="EmrE-like"/>
</dbReference>
<dbReference type="PANTHER" id="PTHR32322:SF2">
    <property type="entry name" value="EAMA DOMAIN-CONTAINING PROTEIN"/>
    <property type="match status" value="1"/>
</dbReference>
<dbReference type="Proteomes" id="UP000294668">
    <property type="component" value="Unassembled WGS sequence"/>
</dbReference>
<dbReference type="InterPro" id="IPR050638">
    <property type="entry name" value="AA-Vitamin_Transporters"/>
</dbReference>
<gene>
    <name evidence="8" type="primary">rhaT_2</name>
    <name evidence="9" type="ORF">C5L28_002617</name>
    <name evidence="8" type="ORF">LPKJCM_02338</name>
</gene>
<evidence type="ECO:0000256" key="2">
    <source>
        <dbReference type="ARBA" id="ARBA00007362"/>
    </source>
</evidence>
<feature type="transmembrane region" description="Helical" evidence="6">
    <location>
        <begin position="154"/>
        <end position="173"/>
    </location>
</feature>
<proteinExistence type="inferred from homology"/>
<name>A0A224V7Y2_9LACO</name>
<evidence type="ECO:0000313" key="9">
    <source>
        <dbReference type="EMBL" id="TDG95097.1"/>
    </source>
</evidence>
<sequence length="299" mass="32252">MKRIAPLFVALGAISYGIPGSLFKMAHGDRVTDSLLLCATFLIAFLVFSLGRCLLNPSNRRVPDHKLKWLVVISGSSMGFTNTFYLLSLAYVPVAIAAVMMMQSVWLSIAISCLVHRKGPTVTQVISVITILLGTILATGLFPLSQSISWKGMGLSFLSALAYALTIQFTGNVGANLHPLTKAQLMSGGALIVILVIWLPTILPVHHLATGLAWGGITSFFAMLLPLTCFSFFMPQLPLGIGPIISSLELPASVVFAFILLGETVTFTQIIGVILIVLAVVVTNLLPLRLKRQYQKMNL</sequence>
<dbReference type="Proteomes" id="UP000214739">
    <property type="component" value="Unassembled WGS sequence"/>
</dbReference>
<dbReference type="AlphaFoldDB" id="A0A224V7Y2"/>
<reference evidence="8 10" key="1">
    <citation type="journal article" date="2017" name="Biosci Microbiota Food Health">
        <title>Genomic characterization reconfirms the taxonomic status of Lactobacillus parakefiri.</title>
        <authorList>
            <person name="Tanizawa Y."/>
            <person name="Kobayashi H."/>
            <person name="Kaminuma E."/>
            <person name="Sakamoto M."/>
            <person name="Ohkuma M."/>
            <person name="Nakamura Y."/>
            <person name="Arita M."/>
            <person name="Tohno M."/>
        </authorList>
    </citation>
    <scope>NUCLEOTIDE SEQUENCE [LARGE SCALE GENOMIC DNA]</scope>
    <source>
        <strain evidence="8 10">JCM 8573</strain>
    </source>
</reference>
<dbReference type="PANTHER" id="PTHR32322">
    <property type="entry name" value="INNER MEMBRANE TRANSPORTER"/>
    <property type="match status" value="1"/>
</dbReference>
<evidence type="ECO:0000313" key="11">
    <source>
        <dbReference type="Proteomes" id="UP000294668"/>
    </source>
</evidence>